<evidence type="ECO:0000256" key="1">
    <source>
        <dbReference type="SAM" id="MobiDB-lite"/>
    </source>
</evidence>
<feature type="compositionally biased region" description="Polar residues" evidence="1">
    <location>
        <begin position="70"/>
        <end position="84"/>
    </location>
</feature>
<feature type="compositionally biased region" description="Low complexity" evidence="1">
    <location>
        <begin position="1"/>
        <end position="19"/>
    </location>
</feature>
<gene>
    <name evidence="2" type="ORF">COCSUDRAFT_57873</name>
</gene>
<evidence type="ECO:0000313" key="3">
    <source>
        <dbReference type="Proteomes" id="UP000007264"/>
    </source>
</evidence>
<feature type="compositionally biased region" description="Low complexity" evidence="1">
    <location>
        <begin position="776"/>
        <end position="797"/>
    </location>
</feature>
<organism evidence="2 3">
    <name type="scientific">Coccomyxa subellipsoidea (strain C-169)</name>
    <name type="common">Green microalga</name>
    <dbReference type="NCBI Taxonomy" id="574566"/>
    <lineage>
        <taxon>Eukaryota</taxon>
        <taxon>Viridiplantae</taxon>
        <taxon>Chlorophyta</taxon>
        <taxon>core chlorophytes</taxon>
        <taxon>Trebouxiophyceae</taxon>
        <taxon>Trebouxiophyceae incertae sedis</taxon>
        <taxon>Coccomyxaceae</taxon>
        <taxon>Coccomyxa</taxon>
        <taxon>Coccomyxa subellipsoidea</taxon>
    </lineage>
</organism>
<feature type="compositionally biased region" description="Low complexity" evidence="1">
    <location>
        <begin position="889"/>
        <end position="911"/>
    </location>
</feature>
<feature type="compositionally biased region" description="Low complexity" evidence="1">
    <location>
        <begin position="413"/>
        <end position="436"/>
    </location>
</feature>
<feature type="region of interest" description="Disordered" evidence="1">
    <location>
        <begin position="707"/>
        <end position="853"/>
    </location>
</feature>
<dbReference type="GO" id="GO:0043565">
    <property type="term" value="F:sequence-specific DNA binding"/>
    <property type="evidence" value="ECO:0007669"/>
    <property type="project" value="TreeGrafter"/>
</dbReference>
<feature type="region of interest" description="Disordered" evidence="1">
    <location>
        <begin position="102"/>
        <end position="144"/>
    </location>
</feature>
<dbReference type="GO" id="GO:0042796">
    <property type="term" value="P:snRNA transcription by RNA polymerase III"/>
    <property type="evidence" value="ECO:0007669"/>
    <property type="project" value="TreeGrafter"/>
</dbReference>
<feature type="compositionally biased region" description="Polar residues" evidence="1">
    <location>
        <begin position="114"/>
        <end position="132"/>
    </location>
</feature>
<name>I0YP27_COCSC</name>
<sequence length="1018" mass="104213">MQQPSAPAPAAVTPVEPQAGSTAGTAQHSVQAAAASRQGRPPKRPASGRDLLAAAVARSAGAGPKGNSGGPSQQERAPEGQQQPAGVPRIDSAALRALLLEEGDAEQPGPSHADASQNGTEHMTDAGQQSAALQAVEADTDPSSPSLALQVGALYAIYTLHETQPCAQKVRPYLPLSSLRILLDIMRETRRRGVPDVAAVVNRLVESHALVCGAVLRPPACSPPLPFQQPKMAQVDMRARNAMLPLTLDHLQQTHRDLRELKHLQLLCDSYRSAQARVFAAADPDDLPPSIADLDMGQRLSSMLSDVALNVQDILDSGTGSTRRGRRSRKDKGNTGQAGDSDDAGEASASLPQDDGLLELAEAGIPLAQLEGPDGGKLDLSFLGPRAKEVLRKEARERAAMRRKQELWAKRGAAALAAASDMPGGPAPAQAPADGPTHAPADSHPQRERPRTLVPSSRDVTGDVAAGEASVMLGVPAPAPADSPPQRKRPRTEAPSWMDVAAAEPFDLLGALAPGDSPPSRGLSGTRDTTAADEAGPSAAPGPGLANGALGAAVSAAEEAGGQLAAAGQPAVEGAPGAERAAQTGRKQRVSRAAEANLDSRRRQSKPWRPAGDGRSGASAEAAPATERETARSKESKAAGLRPEVSLTGAESEQQGPTAAAAVTGDGRSASTLRWTDNVEGPSAHGDDDLEGLEYDMLGEPVIPDLGSAGVTVASPGDTGGFESDVSDDGDFPAAASTGIPPEQRASVLPNWPAQQSRDRDTPASSAAAQPLADQGGRLAAGADTGAGDKQGAAKGKQMNGSKRTPGHKKGDKGKREALSRGPSKAAGPKAPGKRERSKLASKGPSAASVLSAAVEAQKTQPLVGAVDIELAAHQREKAIAATERRKAVSSATAASAAKTAEPAAKPPQETMLPPKKRARAGMLTTAANLARTSKDVPSRGQPAAVAAPACGKSSGRRPEHKAGERPPQLNGSAAAGVDREEAPLQKGAPRDWAALGAIAAQDAANIDALLAEEEDDL</sequence>
<feature type="region of interest" description="Disordered" evidence="1">
    <location>
        <begin position="882"/>
        <end position="919"/>
    </location>
</feature>
<dbReference type="KEGG" id="csl:COCSUDRAFT_57873"/>
<feature type="compositionally biased region" description="Low complexity" evidence="1">
    <location>
        <begin position="532"/>
        <end position="571"/>
    </location>
</feature>
<dbReference type="GO" id="GO:0042795">
    <property type="term" value="P:snRNA transcription by RNA polymerase II"/>
    <property type="evidence" value="ECO:0007669"/>
    <property type="project" value="TreeGrafter"/>
</dbReference>
<feature type="region of interest" description="Disordered" evidence="1">
    <location>
        <begin position="1"/>
        <end position="86"/>
    </location>
</feature>
<dbReference type="InterPro" id="IPR019188">
    <property type="entry name" value="SNAPC1"/>
</dbReference>
<protein>
    <submittedName>
        <fullName evidence="2">Uncharacterized protein</fullName>
    </submittedName>
</protein>
<feature type="region of interest" description="Disordered" evidence="1">
    <location>
        <begin position="316"/>
        <end position="351"/>
    </location>
</feature>
<feature type="compositionally biased region" description="Low complexity" evidence="1">
    <location>
        <begin position="53"/>
        <end position="62"/>
    </location>
</feature>
<dbReference type="PANTHER" id="PTHR15131:SF3">
    <property type="entry name" value="SNRNA-ACTIVATING PROTEIN COMPLEX SUBUNIT 1"/>
    <property type="match status" value="1"/>
</dbReference>
<dbReference type="GO" id="GO:0019185">
    <property type="term" value="C:snRNA-activating protein complex"/>
    <property type="evidence" value="ECO:0007669"/>
    <property type="project" value="TreeGrafter"/>
</dbReference>
<dbReference type="EMBL" id="AGSI01000016">
    <property type="protein sequence ID" value="EIE20146.1"/>
    <property type="molecule type" value="Genomic_DNA"/>
</dbReference>
<dbReference type="GeneID" id="17038122"/>
<feature type="region of interest" description="Disordered" evidence="1">
    <location>
        <begin position="931"/>
        <end position="989"/>
    </location>
</feature>
<dbReference type="AlphaFoldDB" id="I0YP27"/>
<accession>I0YP27</accession>
<dbReference type="OrthoDB" id="20127at2759"/>
<feature type="compositionally biased region" description="Low complexity" evidence="1">
    <location>
        <begin position="616"/>
        <end position="625"/>
    </location>
</feature>
<evidence type="ECO:0000313" key="2">
    <source>
        <dbReference type="EMBL" id="EIE20146.1"/>
    </source>
</evidence>
<reference evidence="2 3" key="1">
    <citation type="journal article" date="2012" name="Genome Biol.">
        <title>The genome of the polar eukaryotic microalga coccomyxa subellipsoidea reveals traits of cold adaptation.</title>
        <authorList>
            <person name="Blanc G."/>
            <person name="Agarkova I."/>
            <person name="Grimwood J."/>
            <person name="Kuo A."/>
            <person name="Brueggeman A."/>
            <person name="Dunigan D."/>
            <person name="Gurnon J."/>
            <person name="Ladunga I."/>
            <person name="Lindquist E."/>
            <person name="Lucas S."/>
            <person name="Pangilinan J."/>
            <person name="Proschold T."/>
            <person name="Salamov A."/>
            <person name="Schmutz J."/>
            <person name="Weeks D."/>
            <person name="Yamada T."/>
            <person name="Claverie J.M."/>
            <person name="Grigoriev I."/>
            <person name="Van Etten J."/>
            <person name="Lomsadze A."/>
            <person name="Borodovsky M."/>
        </authorList>
    </citation>
    <scope>NUCLEOTIDE SEQUENCE [LARGE SCALE GENOMIC DNA]</scope>
    <source>
        <strain evidence="2 3">C-169</strain>
    </source>
</reference>
<proteinExistence type="predicted"/>
<comment type="caution">
    <text evidence="2">The sequence shown here is derived from an EMBL/GenBank/DDBJ whole genome shotgun (WGS) entry which is preliminary data.</text>
</comment>
<dbReference type="PANTHER" id="PTHR15131">
    <property type="entry name" value="SMALL NUCLEAR RNA ACTIVATING COMPLEX, POLYPEPTIDE 1"/>
    <property type="match status" value="1"/>
</dbReference>
<feature type="compositionally biased region" description="Basic and acidic residues" evidence="1">
    <location>
        <begin position="626"/>
        <end position="637"/>
    </location>
</feature>
<keyword evidence="3" id="KW-1185">Reference proteome</keyword>
<feature type="compositionally biased region" description="Polar residues" evidence="1">
    <location>
        <begin position="20"/>
        <end position="30"/>
    </location>
</feature>
<dbReference type="Proteomes" id="UP000007264">
    <property type="component" value="Unassembled WGS sequence"/>
</dbReference>
<feature type="region of interest" description="Disordered" evidence="1">
    <location>
        <begin position="412"/>
        <end position="693"/>
    </location>
</feature>
<dbReference type="Pfam" id="PF09808">
    <property type="entry name" value="SNAPC1"/>
    <property type="match status" value="1"/>
</dbReference>
<dbReference type="RefSeq" id="XP_005644690.1">
    <property type="nucleotide sequence ID" value="XM_005644633.1"/>
</dbReference>